<gene>
    <name evidence="3" type="ORF">IDF66_01245</name>
</gene>
<dbReference type="InterPro" id="IPR034660">
    <property type="entry name" value="DinB/YfiT-like"/>
</dbReference>
<feature type="domain" description="Mycothiol-dependent maleylpyruvate isomerase metal-binding" evidence="2">
    <location>
        <begin position="18"/>
        <end position="157"/>
    </location>
</feature>
<organism evidence="3 4">
    <name type="scientific">Gordonia hankookensis</name>
    <dbReference type="NCBI Taxonomy" id="589403"/>
    <lineage>
        <taxon>Bacteria</taxon>
        <taxon>Bacillati</taxon>
        <taxon>Actinomycetota</taxon>
        <taxon>Actinomycetes</taxon>
        <taxon>Mycobacteriales</taxon>
        <taxon>Gordoniaceae</taxon>
        <taxon>Gordonia</taxon>
    </lineage>
</organism>
<evidence type="ECO:0000259" key="1">
    <source>
        <dbReference type="Pfam" id="PF07398"/>
    </source>
</evidence>
<dbReference type="InterPro" id="IPR036527">
    <property type="entry name" value="SCP2_sterol-bd_dom_sf"/>
</dbReference>
<evidence type="ECO:0000313" key="4">
    <source>
        <dbReference type="Proteomes" id="UP000602395"/>
    </source>
</evidence>
<dbReference type="NCBIfam" id="TIGR03083">
    <property type="entry name" value="maleylpyruvate isomerase family mycothiol-dependent enzyme"/>
    <property type="match status" value="1"/>
</dbReference>
<accession>A0ABR7W8S0</accession>
<sequence length="277" mass="29585">MAVAAKTSLPIAPVVTALTAQWATLDALATGLSDDQWSAPSVLPGWSMADVIAHVIGTESMLAGRQVEPRRDVGALDHVHNPIGELNEKWLDHFRGSSRGEVMAAYREIVAVRTDALTQMTQEEFDADSVTPAGPESYGRFMRIRVFDCWMHEIDIRDSTDGSAPTDAVPAELALDEIAASLPFVVGKRAATPKGTSVLIRIGGVVSRAIRIEVGDRAVAVEEFAGGDESADVVLTLDARELARLAGGRRTADPGRVTVDGDRTLGTAILDNLDYVI</sequence>
<keyword evidence="4" id="KW-1185">Reference proteome</keyword>
<feature type="domain" description="MDMPI C-terminal" evidence="1">
    <location>
        <begin position="172"/>
        <end position="265"/>
    </location>
</feature>
<reference evidence="3 4" key="1">
    <citation type="submission" date="2020-09" db="EMBL/GenBank/DDBJ databases">
        <title>Novel species in genus Gordonia.</title>
        <authorList>
            <person name="Zhang G."/>
        </authorList>
    </citation>
    <scope>NUCLEOTIDE SEQUENCE [LARGE SCALE GENOMIC DNA]</scope>
    <source>
        <strain evidence="3 4">ON-33</strain>
    </source>
</reference>
<protein>
    <submittedName>
        <fullName evidence="3">Maleylpyruvate isomerase family mycothiol-dependent enzyme</fullName>
    </submittedName>
</protein>
<dbReference type="Proteomes" id="UP000602395">
    <property type="component" value="Unassembled WGS sequence"/>
</dbReference>
<dbReference type="InterPro" id="IPR010872">
    <property type="entry name" value="MDMPI_C-term_domain"/>
</dbReference>
<evidence type="ECO:0000259" key="2">
    <source>
        <dbReference type="Pfam" id="PF11716"/>
    </source>
</evidence>
<name>A0ABR7W8S0_9ACTN</name>
<dbReference type="SUPFAM" id="SSF55718">
    <property type="entry name" value="SCP-like"/>
    <property type="match status" value="1"/>
</dbReference>
<evidence type="ECO:0000313" key="3">
    <source>
        <dbReference type="EMBL" id="MBD1318197.1"/>
    </source>
</evidence>
<dbReference type="Pfam" id="PF07398">
    <property type="entry name" value="MDMPI_C"/>
    <property type="match status" value="1"/>
</dbReference>
<dbReference type="Gene3D" id="1.20.120.450">
    <property type="entry name" value="dinb family like domain"/>
    <property type="match status" value="1"/>
</dbReference>
<keyword evidence="3" id="KW-0413">Isomerase</keyword>
<dbReference type="InterPro" id="IPR024344">
    <property type="entry name" value="MDMPI_metal-binding"/>
</dbReference>
<proteinExistence type="predicted"/>
<comment type="caution">
    <text evidence="3">The sequence shown here is derived from an EMBL/GenBank/DDBJ whole genome shotgun (WGS) entry which is preliminary data.</text>
</comment>
<dbReference type="InterPro" id="IPR017517">
    <property type="entry name" value="Maleyloyr_isom"/>
</dbReference>
<dbReference type="Pfam" id="PF11716">
    <property type="entry name" value="MDMPI_N"/>
    <property type="match status" value="1"/>
</dbReference>
<dbReference type="GO" id="GO:0016853">
    <property type="term" value="F:isomerase activity"/>
    <property type="evidence" value="ECO:0007669"/>
    <property type="project" value="UniProtKB-KW"/>
</dbReference>
<dbReference type="EMBL" id="JACWMS010000001">
    <property type="protein sequence ID" value="MBD1318197.1"/>
    <property type="molecule type" value="Genomic_DNA"/>
</dbReference>
<dbReference type="SUPFAM" id="SSF109854">
    <property type="entry name" value="DinB/YfiT-like putative metalloenzymes"/>
    <property type="match status" value="1"/>
</dbReference>